<dbReference type="InterPro" id="IPR004111">
    <property type="entry name" value="Repressor_TetR_C"/>
</dbReference>
<proteinExistence type="predicted"/>
<dbReference type="EMBL" id="LSRF01000001">
    <property type="protein sequence ID" value="KXP14519.1"/>
    <property type="molecule type" value="Genomic_DNA"/>
</dbReference>
<dbReference type="PANTHER" id="PTHR30055:SF151">
    <property type="entry name" value="TRANSCRIPTIONAL REGULATORY PROTEIN"/>
    <property type="match status" value="1"/>
</dbReference>
<keyword evidence="2 4" id="KW-0238">DNA-binding</keyword>
<evidence type="ECO:0000256" key="4">
    <source>
        <dbReference type="PROSITE-ProRule" id="PRU00335"/>
    </source>
</evidence>
<evidence type="ECO:0000256" key="3">
    <source>
        <dbReference type="ARBA" id="ARBA00023163"/>
    </source>
</evidence>
<evidence type="ECO:0000256" key="1">
    <source>
        <dbReference type="ARBA" id="ARBA00023015"/>
    </source>
</evidence>
<dbReference type="GO" id="GO:0000976">
    <property type="term" value="F:transcription cis-regulatory region binding"/>
    <property type="evidence" value="ECO:0007669"/>
    <property type="project" value="TreeGrafter"/>
</dbReference>
<dbReference type="Gene3D" id="1.10.10.60">
    <property type="entry name" value="Homeodomain-like"/>
    <property type="match status" value="1"/>
</dbReference>
<keyword evidence="3" id="KW-0804">Transcription</keyword>
<dbReference type="GO" id="GO:0003700">
    <property type="term" value="F:DNA-binding transcription factor activity"/>
    <property type="evidence" value="ECO:0007669"/>
    <property type="project" value="TreeGrafter"/>
</dbReference>
<dbReference type="PANTHER" id="PTHR30055">
    <property type="entry name" value="HTH-TYPE TRANSCRIPTIONAL REGULATOR RUTR"/>
    <property type="match status" value="1"/>
</dbReference>
<keyword evidence="1" id="KW-0805">Transcription regulation</keyword>
<dbReference type="Gene3D" id="1.10.357.10">
    <property type="entry name" value="Tetracycline Repressor, domain 2"/>
    <property type="match status" value="1"/>
</dbReference>
<dbReference type="OrthoDB" id="329481at2"/>
<dbReference type="Pfam" id="PF00440">
    <property type="entry name" value="TetR_N"/>
    <property type="match status" value="1"/>
</dbReference>
<dbReference type="Pfam" id="PF02909">
    <property type="entry name" value="TetR_C_1"/>
    <property type="match status" value="1"/>
</dbReference>
<dbReference type="InterPro" id="IPR001647">
    <property type="entry name" value="HTH_TetR"/>
</dbReference>
<accession>A0A138AVT8</accession>
<protein>
    <recommendedName>
        <fullName evidence="5">HTH tetR-type domain-containing protein</fullName>
    </recommendedName>
</protein>
<feature type="DNA-binding region" description="H-T-H motif" evidence="4">
    <location>
        <begin position="41"/>
        <end position="60"/>
    </location>
</feature>
<dbReference type="InterPro" id="IPR050109">
    <property type="entry name" value="HTH-type_TetR-like_transc_reg"/>
</dbReference>
<evidence type="ECO:0000313" key="7">
    <source>
        <dbReference type="Proteomes" id="UP000070258"/>
    </source>
</evidence>
<dbReference type="RefSeq" id="WP_068569134.1">
    <property type="nucleotide sequence ID" value="NZ_LSRF01000001.1"/>
</dbReference>
<reference evidence="7" key="1">
    <citation type="submission" date="2016-02" db="EMBL/GenBank/DDBJ databases">
        <authorList>
            <person name="Wen L."/>
            <person name="He K."/>
            <person name="Yang H."/>
        </authorList>
    </citation>
    <scope>NUCLEOTIDE SEQUENCE [LARGE SCALE GENOMIC DNA]</scope>
    <source>
        <strain evidence="7">JCM 15929</strain>
    </source>
</reference>
<feature type="domain" description="HTH tetR-type" evidence="5">
    <location>
        <begin position="18"/>
        <end position="78"/>
    </location>
</feature>
<dbReference type="SUPFAM" id="SSF48498">
    <property type="entry name" value="Tetracyclin repressor-like, C-terminal domain"/>
    <property type="match status" value="1"/>
</dbReference>
<sequence length="223" mass="23553">MSTPPPPRRGRPALGAPRLTRDVIVRIALGQIDEHGIAATGMRSVAKQLGVDPKSLYNHVRDKEDLMDAVADAILTSIDAHVPTGDLDVDLAGIAYAFRAAALAHPRAAPLVLTRPPHTLAAFAPAESILHVLLTAGFGPGEAVHMMRSLLALLIGTLHRELETGTDYDEATIASREAAFGGSGWPAVQAVAGDLARFDPEAEFEYMIALSIDAVRGRMPGAC</sequence>
<evidence type="ECO:0000313" key="6">
    <source>
        <dbReference type="EMBL" id="KXP14519.1"/>
    </source>
</evidence>
<gene>
    <name evidence="6" type="ORF">AXK60_01005</name>
</gene>
<organism evidence="6 7">
    <name type="scientific">Tsukamurella pseudospumae</name>
    <dbReference type="NCBI Taxonomy" id="239498"/>
    <lineage>
        <taxon>Bacteria</taxon>
        <taxon>Bacillati</taxon>
        <taxon>Actinomycetota</taxon>
        <taxon>Actinomycetes</taxon>
        <taxon>Mycobacteriales</taxon>
        <taxon>Tsukamurellaceae</taxon>
        <taxon>Tsukamurella</taxon>
    </lineage>
</organism>
<name>A0A138AVT8_9ACTN</name>
<dbReference type="PROSITE" id="PS50977">
    <property type="entry name" value="HTH_TETR_2"/>
    <property type="match status" value="1"/>
</dbReference>
<dbReference type="Proteomes" id="UP000070258">
    <property type="component" value="Unassembled WGS sequence"/>
</dbReference>
<dbReference type="GO" id="GO:0045892">
    <property type="term" value="P:negative regulation of DNA-templated transcription"/>
    <property type="evidence" value="ECO:0007669"/>
    <property type="project" value="InterPro"/>
</dbReference>
<dbReference type="SUPFAM" id="SSF46689">
    <property type="entry name" value="Homeodomain-like"/>
    <property type="match status" value="1"/>
</dbReference>
<comment type="caution">
    <text evidence="6">The sequence shown here is derived from an EMBL/GenBank/DDBJ whole genome shotgun (WGS) entry which is preliminary data.</text>
</comment>
<evidence type="ECO:0000256" key="2">
    <source>
        <dbReference type="ARBA" id="ARBA00023125"/>
    </source>
</evidence>
<dbReference type="InterPro" id="IPR036271">
    <property type="entry name" value="Tet_transcr_reg_TetR-rel_C_sf"/>
</dbReference>
<dbReference type="STRING" id="239498.AXK60_01005"/>
<dbReference type="AlphaFoldDB" id="A0A138AVT8"/>
<dbReference type="InterPro" id="IPR009057">
    <property type="entry name" value="Homeodomain-like_sf"/>
</dbReference>
<evidence type="ECO:0000259" key="5">
    <source>
        <dbReference type="PROSITE" id="PS50977"/>
    </source>
</evidence>